<organism evidence="7 8">
    <name type="scientific">Rhodopseudomonas telluris</name>
    <dbReference type="NCBI Taxonomy" id="644215"/>
    <lineage>
        <taxon>Bacteria</taxon>
        <taxon>Pseudomonadati</taxon>
        <taxon>Pseudomonadota</taxon>
        <taxon>Alphaproteobacteria</taxon>
        <taxon>Hyphomicrobiales</taxon>
        <taxon>Nitrobacteraceae</taxon>
        <taxon>Rhodopseudomonas</taxon>
    </lineage>
</organism>
<protein>
    <recommendedName>
        <fullName evidence="4">UDP-N-acetylglucosamine 2-epimerase (non-hydrolyzing)</fullName>
        <ecNumber evidence="4">5.1.3.14</ecNumber>
    </recommendedName>
</protein>
<evidence type="ECO:0000313" key="8">
    <source>
        <dbReference type="Proteomes" id="UP001589775"/>
    </source>
</evidence>
<evidence type="ECO:0000259" key="6">
    <source>
        <dbReference type="Pfam" id="PF02350"/>
    </source>
</evidence>
<gene>
    <name evidence="7" type="primary">wecB</name>
    <name evidence="7" type="ORF">ACFFJ6_04385</name>
</gene>
<evidence type="ECO:0000256" key="2">
    <source>
        <dbReference type="ARBA" id="ARBA00036080"/>
    </source>
</evidence>
<dbReference type="InterPro" id="IPR029767">
    <property type="entry name" value="WecB-like"/>
</dbReference>
<accession>A0ABV6ENA1</accession>
<dbReference type="SUPFAM" id="SSF53756">
    <property type="entry name" value="UDP-Glycosyltransferase/glycogen phosphorylase"/>
    <property type="match status" value="1"/>
</dbReference>
<dbReference type="Gene3D" id="3.40.50.2000">
    <property type="entry name" value="Glycogen Phosphorylase B"/>
    <property type="match status" value="2"/>
</dbReference>
<keyword evidence="8" id="KW-1185">Reference proteome</keyword>
<evidence type="ECO:0000256" key="3">
    <source>
        <dbReference type="ARBA" id="ARBA00038209"/>
    </source>
</evidence>
<comment type="catalytic activity">
    <reaction evidence="2">
        <text>UDP-N-acetyl-alpha-D-glucosamine = UDP-N-acetyl-alpha-D-mannosamine</text>
        <dbReference type="Rhea" id="RHEA:17213"/>
        <dbReference type="ChEBI" id="CHEBI:57705"/>
        <dbReference type="ChEBI" id="CHEBI:68623"/>
        <dbReference type="EC" id="5.1.3.14"/>
    </reaction>
</comment>
<dbReference type="PANTHER" id="PTHR43174">
    <property type="entry name" value="UDP-N-ACETYLGLUCOSAMINE 2-EPIMERASE"/>
    <property type="match status" value="1"/>
</dbReference>
<dbReference type="Pfam" id="PF02350">
    <property type="entry name" value="Epimerase_2"/>
    <property type="match status" value="1"/>
</dbReference>
<comment type="caution">
    <text evidence="7">The sequence shown here is derived from an EMBL/GenBank/DDBJ whole genome shotgun (WGS) entry which is preliminary data.</text>
</comment>
<sequence length="377" mass="40939">MPRKVLVVFGTRPECIKLAPVVAELRRRPTQFETFVCVTGQHREMLQQTLTAFDFAPDEDLAVMRPNQDLSELAALLLTGLARTIRTFAPDLVLVQGDTTTAFVGALAAFYQRVAVGHVEAGLRSYRRYNPFPEEGNRKLIGALADLHFAPTQRAADALLREGIDPAQIHITGNTVVDALLTLKARLDTPAGAELVSGEIRAIAGEPGDLVLITCHRRESFGDDLAAICRAIRRIALAHPSVRFVFPVHLNPNVREQVMPLLGAVPNIRLLEPLGYIDFIFLLARSVLALSDSGGIQEEAPSFGVPVLVLRKTTERQEGIDAGFAELVGADEELIVARAATYLQNSSRELGTKANPYGNGDASKKIVDTICGTSFAN</sequence>
<feature type="domain" description="UDP-N-acetylglucosamine 2-epimerase" evidence="6">
    <location>
        <begin position="25"/>
        <end position="370"/>
    </location>
</feature>
<reference evidence="7 8" key="1">
    <citation type="submission" date="2024-09" db="EMBL/GenBank/DDBJ databases">
        <authorList>
            <person name="Sun Q."/>
            <person name="Mori K."/>
        </authorList>
    </citation>
    <scope>NUCLEOTIDE SEQUENCE [LARGE SCALE GENOMIC DNA]</scope>
    <source>
        <strain evidence="7 8">KCTC 23279</strain>
    </source>
</reference>
<dbReference type="RefSeq" id="WP_378384746.1">
    <property type="nucleotide sequence ID" value="NZ_JBHLWM010000001.1"/>
</dbReference>
<dbReference type="NCBIfam" id="TIGR00236">
    <property type="entry name" value="wecB"/>
    <property type="match status" value="1"/>
</dbReference>
<dbReference type="EMBL" id="JBHLWM010000001">
    <property type="protein sequence ID" value="MFC0239689.1"/>
    <property type="molecule type" value="Genomic_DNA"/>
</dbReference>
<evidence type="ECO:0000256" key="5">
    <source>
        <dbReference type="RuleBase" id="RU003513"/>
    </source>
</evidence>
<evidence type="ECO:0000313" key="7">
    <source>
        <dbReference type="EMBL" id="MFC0239689.1"/>
    </source>
</evidence>
<dbReference type="PANTHER" id="PTHR43174:SF2">
    <property type="entry name" value="UDP-N-ACETYLGLUCOSAMINE 2-EPIMERASE"/>
    <property type="match status" value="1"/>
</dbReference>
<dbReference type="GO" id="GO:0008761">
    <property type="term" value="F:UDP-N-acetylglucosamine 2-epimerase activity"/>
    <property type="evidence" value="ECO:0007669"/>
    <property type="project" value="UniProtKB-EC"/>
</dbReference>
<proteinExistence type="inferred from homology"/>
<evidence type="ECO:0000256" key="4">
    <source>
        <dbReference type="ARBA" id="ARBA00038858"/>
    </source>
</evidence>
<dbReference type="CDD" id="cd03786">
    <property type="entry name" value="GTB_UDP-GlcNAc_2-Epimerase"/>
    <property type="match status" value="1"/>
</dbReference>
<dbReference type="InterPro" id="IPR003331">
    <property type="entry name" value="UDP_GlcNAc_Epimerase_2_dom"/>
</dbReference>
<comment type="similarity">
    <text evidence="3 5">Belongs to the UDP-N-acetylglucosamine 2-epimerase family.</text>
</comment>
<dbReference type="EC" id="5.1.3.14" evidence="4"/>
<evidence type="ECO:0000256" key="1">
    <source>
        <dbReference type="ARBA" id="ARBA00023235"/>
    </source>
</evidence>
<name>A0ABV6ENA1_9BRAD</name>
<dbReference type="Proteomes" id="UP001589775">
    <property type="component" value="Unassembled WGS sequence"/>
</dbReference>
<keyword evidence="1 5" id="KW-0413">Isomerase</keyword>